<organism evidence="2 3">
    <name type="scientific">Thalassorhabdus alkalitolerans</name>
    <dbReference type="NCBI Taxonomy" id="2282697"/>
    <lineage>
        <taxon>Bacteria</taxon>
        <taxon>Bacillati</taxon>
        <taxon>Bacillota</taxon>
        <taxon>Bacilli</taxon>
        <taxon>Bacillales</taxon>
        <taxon>Bacillaceae</taxon>
        <taxon>Thalassorhabdus</taxon>
    </lineage>
</organism>
<proteinExistence type="predicted"/>
<dbReference type="EMBL" id="JBHSOZ010000003">
    <property type="protein sequence ID" value="MFC5711837.1"/>
    <property type="molecule type" value="Genomic_DNA"/>
</dbReference>
<sequence>MFGRHHRPRPKVLPTVMHPTKCHVKHHCCEYIVPEVHPSHTTNVTHHNYKHLHSFPHTESAVDQITHQHFVAGPGAPGPQVAGAHMPGPGMMGPQVAGAHMPGPGMMGPQVAGAHMPGKKGPMGPQVAGAHMPGPKCHNRPKFF</sequence>
<feature type="region of interest" description="Disordered" evidence="1">
    <location>
        <begin position="115"/>
        <end position="134"/>
    </location>
</feature>
<comment type="caution">
    <text evidence="2">The sequence shown here is derived from an EMBL/GenBank/DDBJ whole genome shotgun (WGS) entry which is preliminary data.</text>
</comment>
<protein>
    <submittedName>
        <fullName evidence="2">Spore coat protein</fullName>
    </submittedName>
</protein>
<name>A0ABW0YK31_9BACI</name>
<gene>
    <name evidence="2" type="ORF">ACFPU1_03505</name>
</gene>
<dbReference type="Pfam" id="PF11122">
    <property type="entry name" value="Spore-coat_CotD"/>
    <property type="match status" value="1"/>
</dbReference>
<accession>A0ABW0YK31</accession>
<dbReference type="Proteomes" id="UP001596142">
    <property type="component" value="Unassembled WGS sequence"/>
</dbReference>
<evidence type="ECO:0000313" key="2">
    <source>
        <dbReference type="EMBL" id="MFC5711837.1"/>
    </source>
</evidence>
<keyword evidence="3" id="KW-1185">Reference proteome</keyword>
<evidence type="ECO:0000313" key="3">
    <source>
        <dbReference type="Proteomes" id="UP001596142"/>
    </source>
</evidence>
<keyword evidence="2" id="KW-0946">Virion</keyword>
<keyword evidence="2" id="KW-0167">Capsid protein</keyword>
<evidence type="ECO:0000256" key="1">
    <source>
        <dbReference type="SAM" id="MobiDB-lite"/>
    </source>
</evidence>
<dbReference type="InterPro" id="IPR020108">
    <property type="entry name" value="Spore_coat_CotD"/>
</dbReference>
<reference evidence="3" key="1">
    <citation type="journal article" date="2019" name="Int. J. Syst. Evol. Microbiol.">
        <title>The Global Catalogue of Microorganisms (GCM) 10K type strain sequencing project: providing services to taxonomists for standard genome sequencing and annotation.</title>
        <authorList>
            <consortium name="The Broad Institute Genomics Platform"/>
            <consortium name="The Broad Institute Genome Sequencing Center for Infectious Disease"/>
            <person name="Wu L."/>
            <person name="Ma J."/>
        </authorList>
    </citation>
    <scope>NUCLEOTIDE SEQUENCE [LARGE SCALE GENOMIC DNA]</scope>
    <source>
        <strain evidence="3">CECT 7184</strain>
    </source>
</reference>
<dbReference type="RefSeq" id="WP_385938652.1">
    <property type="nucleotide sequence ID" value="NZ_JBHSOZ010000003.1"/>
</dbReference>